<evidence type="ECO:0000256" key="1">
    <source>
        <dbReference type="ARBA" id="ARBA00004651"/>
    </source>
</evidence>
<dbReference type="InterPro" id="IPR016174">
    <property type="entry name" value="Di-haem_cyt_TM"/>
</dbReference>
<evidence type="ECO:0000259" key="7">
    <source>
        <dbReference type="Pfam" id="PF01292"/>
    </source>
</evidence>
<sequence>MQDHEPVRVWDVVVRVTHWSVAAIVFWDLIDDSGGRLHRVLGYVAAGLVLLRILWGFVGSEHARFRAWVPRPAGVLAYTRALVRRRAPRFLSHTPLGAVMMLLMWALILALAVTGWMSRLDALWGEDWPVDIHAVLADMLMALIFLHVVAAIVFSVAGKENLVLAMVTGRKRRGPGA</sequence>
<feature type="domain" description="Cytochrome b561 bacterial/Ni-hydrogenase" evidence="7">
    <location>
        <begin position="9"/>
        <end position="169"/>
    </location>
</feature>
<feature type="transmembrane region" description="Helical" evidence="6">
    <location>
        <begin position="12"/>
        <end position="30"/>
    </location>
</feature>
<name>A0ABM8THM9_9BURK</name>
<accession>A0ABM8THM9</accession>
<dbReference type="SUPFAM" id="SSF81342">
    <property type="entry name" value="Transmembrane di-heme cytochromes"/>
    <property type="match status" value="1"/>
</dbReference>
<protein>
    <recommendedName>
        <fullName evidence="7">Cytochrome b561 bacterial/Ni-hydrogenase domain-containing protein</fullName>
    </recommendedName>
</protein>
<organism evidence="8 9">
    <name type="scientific">Cupriavidus numazuensis</name>
    <dbReference type="NCBI Taxonomy" id="221992"/>
    <lineage>
        <taxon>Bacteria</taxon>
        <taxon>Pseudomonadati</taxon>
        <taxon>Pseudomonadota</taxon>
        <taxon>Betaproteobacteria</taxon>
        <taxon>Burkholderiales</taxon>
        <taxon>Burkholderiaceae</taxon>
        <taxon>Cupriavidus</taxon>
    </lineage>
</organism>
<keyword evidence="4 6" id="KW-1133">Transmembrane helix</keyword>
<dbReference type="Proteomes" id="UP000672657">
    <property type="component" value="Unassembled WGS sequence"/>
</dbReference>
<dbReference type="InterPro" id="IPR051542">
    <property type="entry name" value="Hydrogenase_cytochrome"/>
</dbReference>
<feature type="transmembrane region" description="Helical" evidence="6">
    <location>
        <begin position="132"/>
        <end position="157"/>
    </location>
</feature>
<dbReference type="PANTHER" id="PTHR30485">
    <property type="entry name" value="NI/FE-HYDROGENASE 1 B-TYPE CYTOCHROME SUBUNIT"/>
    <property type="match status" value="1"/>
</dbReference>
<dbReference type="Gene3D" id="1.20.950.20">
    <property type="entry name" value="Transmembrane di-heme cytochromes, Chain C"/>
    <property type="match status" value="1"/>
</dbReference>
<proteinExistence type="predicted"/>
<feature type="transmembrane region" description="Helical" evidence="6">
    <location>
        <begin position="90"/>
        <end position="112"/>
    </location>
</feature>
<feature type="transmembrane region" description="Helical" evidence="6">
    <location>
        <begin position="36"/>
        <end position="58"/>
    </location>
</feature>
<evidence type="ECO:0000256" key="5">
    <source>
        <dbReference type="ARBA" id="ARBA00023136"/>
    </source>
</evidence>
<comment type="subcellular location">
    <subcellularLocation>
        <location evidence="1">Cell membrane</location>
        <topology evidence="1">Multi-pass membrane protein</topology>
    </subcellularLocation>
</comment>
<evidence type="ECO:0000256" key="6">
    <source>
        <dbReference type="SAM" id="Phobius"/>
    </source>
</evidence>
<dbReference type="Pfam" id="PF01292">
    <property type="entry name" value="Ni_hydr_CYTB"/>
    <property type="match status" value="1"/>
</dbReference>
<dbReference type="PANTHER" id="PTHR30485:SF2">
    <property type="entry name" value="BLL0597 PROTEIN"/>
    <property type="match status" value="1"/>
</dbReference>
<evidence type="ECO:0000256" key="2">
    <source>
        <dbReference type="ARBA" id="ARBA00022475"/>
    </source>
</evidence>
<dbReference type="EMBL" id="CAJPVI010000015">
    <property type="protein sequence ID" value="CAG2146019.1"/>
    <property type="molecule type" value="Genomic_DNA"/>
</dbReference>
<keyword evidence="2" id="KW-1003">Cell membrane</keyword>
<evidence type="ECO:0000256" key="3">
    <source>
        <dbReference type="ARBA" id="ARBA00022692"/>
    </source>
</evidence>
<dbReference type="RefSeq" id="WP_211953909.1">
    <property type="nucleotide sequence ID" value="NZ_CAJPVI010000015.1"/>
</dbReference>
<comment type="caution">
    <text evidence="8">The sequence shown here is derived from an EMBL/GenBank/DDBJ whole genome shotgun (WGS) entry which is preliminary data.</text>
</comment>
<keyword evidence="9" id="KW-1185">Reference proteome</keyword>
<evidence type="ECO:0000313" key="9">
    <source>
        <dbReference type="Proteomes" id="UP000672657"/>
    </source>
</evidence>
<reference evidence="8 9" key="1">
    <citation type="submission" date="2021-03" db="EMBL/GenBank/DDBJ databases">
        <authorList>
            <person name="Peeters C."/>
        </authorList>
    </citation>
    <scope>NUCLEOTIDE SEQUENCE [LARGE SCALE GENOMIC DNA]</scope>
    <source>
        <strain evidence="8 9">LMG 26411</strain>
    </source>
</reference>
<gene>
    <name evidence="8" type="ORF">LMG26411_02854</name>
</gene>
<keyword evidence="5 6" id="KW-0472">Membrane</keyword>
<evidence type="ECO:0000256" key="4">
    <source>
        <dbReference type="ARBA" id="ARBA00022989"/>
    </source>
</evidence>
<dbReference type="InterPro" id="IPR011577">
    <property type="entry name" value="Cyt_b561_bac/Ni-Hgenase"/>
</dbReference>
<evidence type="ECO:0000313" key="8">
    <source>
        <dbReference type="EMBL" id="CAG2146019.1"/>
    </source>
</evidence>
<keyword evidence="3 6" id="KW-0812">Transmembrane</keyword>